<evidence type="ECO:0000313" key="2">
    <source>
        <dbReference type="Proteomes" id="UP001500459"/>
    </source>
</evidence>
<name>A0ABP7XDY7_9FLAO</name>
<keyword evidence="2" id="KW-1185">Reference proteome</keyword>
<dbReference type="EMBL" id="BAABCW010000003">
    <property type="protein sequence ID" value="GAA4113132.1"/>
    <property type="molecule type" value="Genomic_DNA"/>
</dbReference>
<dbReference type="InterPro" id="IPR011990">
    <property type="entry name" value="TPR-like_helical_dom_sf"/>
</dbReference>
<accession>A0ABP7XDY7</accession>
<evidence type="ECO:0000313" key="1">
    <source>
        <dbReference type="EMBL" id="GAA4113132.1"/>
    </source>
</evidence>
<dbReference type="InterPro" id="IPR041662">
    <property type="entry name" value="SusD-like_2"/>
</dbReference>
<keyword evidence="1" id="KW-0449">Lipoprotein</keyword>
<organism evidence="1 2">
    <name type="scientific">Aquimarina addita</name>
    <dbReference type="NCBI Taxonomy" id="870485"/>
    <lineage>
        <taxon>Bacteria</taxon>
        <taxon>Pseudomonadati</taxon>
        <taxon>Bacteroidota</taxon>
        <taxon>Flavobacteriia</taxon>
        <taxon>Flavobacteriales</taxon>
        <taxon>Flavobacteriaceae</taxon>
        <taxon>Aquimarina</taxon>
    </lineage>
</organism>
<sequence>MEELNVNIKDPVSVPGEALFVSAQKSLVDQMASTNVNSNVFRLIMQQWTATTYTDESNYDIVTRTIPQNHWDALYKDVLTDLAEAYTIIENTELLTTEDPQTKSNKLAIIELMTIYTYSVLVDTFGNVPYSEALDIDNLLPKYDDALTIYQDLINRLNTALDNLDDTSGSFTTDSDNIYQGNVSKWIKFGNSLKLRIGITVSEVPSLSAVAQSLILESAPNVFESNDDNAALSYLSSTPNTNPIYVDLTLSGRQDFIPASTIIDNMQPRAYEFLTDSNEDGTIDESDNKTVVPGSVTYTDPRMKFYFDDNLDADPSIEQIVYLGGTPGASNAYPNYSHIGEMIASDPSFEAILIDYSEVSFLLAEAIERGINVSGTAEEFYNSAITASILYWGGTTEEANTYLNLTDISYTSASGDWKEKIGTQKWIALYNRGFSSWNSWKLLDQPILPSPADPVSDTPIRYTYPIVEQTLNGDSYSDAANSIGGDNVSTPIFWDIN</sequence>
<dbReference type="Proteomes" id="UP001500459">
    <property type="component" value="Unassembled WGS sequence"/>
</dbReference>
<dbReference type="SUPFAM" id="SSF48452">
    <property type="entry name" value="TPR-like"/>
    <property type="match status" value="1"/>
</dbReference>
<proteinExistence type="predicted"/>
<reference evidence="2" key="1">
    <citation type="journal article" date="2019" name="Int. J. Syst. Evol. Microbiol.">
        <title>The Global Catalogue of Microorganisms (GCM) 10K type strain sequencing project: providing services to taxonomists for standard genome sequencing and annotation.</title>
        <authorList>
            <consortium name="The Broad Institute Genomics Platform"/>
            <consortium name="The Broad Institute Genome Sequencing Center for Infectious Disease"/>
            <person name="Wu L."/>
            <person name="Ma J."/>
        </authorList>
    </citation>
    <scope>NUCLEOTIDE SEQUENCE [LARGE SCALE GENOMIC DNA]</scope>
    <source>
        <strain evidence="2">JCM 17106</strain>
    </source>
</reference>
<gene>
    <name evidence="1" type="ORF">GCM10022393_11930</name>
</gene>
<protein>
    <submittedName>
        <fullName evidence="1">SusD/RagB family nutrient-binding outer membrane lipoprotein</fullName>
    </submittedName>
</protein>
<comment type="caution">
    <text evidence="1">The sequence shown here is derived from an EMBL/GenBank/DDBJ whole genome shotgun (WGS) entry which is preliminary data.</text>
</comment>
<dbReference type="Pfam" id="PF12771">
    <property type="entry name" value="SusD-like_2"/>
    <property type="match status" value="1"/>
</dbReference>
<dbReference type="Gene3D" id="1.25.40.390">
    <property type="match status" value="1"/>
</dbReference>